<dbReference type="GO" id="GO:0005634">
    <property type="term" value="C:nucleus"/>
    <property type="evidence" value="ECO:0007669"/>
    <property type="project" value="UniProtKB-SubCell"/>
</dbReference>
<dbReference type="InterPro" id="IPR000953">
    <property type="entry name" value="Chromo/chromo_shadow_dom"/>
</dbReference>
<dbReference type="Pfam" id="PF00385">
    <property type="entry name" value="Chromo"/>
    <property type="match status" value="1"/>
</dbReference>
<dbReference type="SUPFAM" id="SSF54160">
    <property type="entry name" value="Chromo domain-like"/>
    <property type="match status" value="1"/>
</dbReference>
<protein>
    <recommendedName>
        <fullName evidence="3">Chromo domain-containing protein</fullName>
    </recommendedName>
</protein>
<dbReference type="EMBL" id="AVOT02066132">
    <property type="protein sequence ID" value="MBW0558019.1"/>
    <property type="molecule type" value="Genomic_DNA"/>
</dbReference>
<evidence type="ECO:0000313" key="4">
    <source>
        <dbReference type="EMBL" id="MBW0558019.1"/>
    </source>
</evidence>
<evidence type="ECO:0000256" key="1">
    <source>
        <dbReference type="ARBA" id="ARBA00004123"/>
    </source>
</evidence>
<keyword evidence="5" id="KW-1185">Reference proteome</keyword>
<name>A0A9Q3PDV6_9BASI</name>
<dbReference type="AlphaFoldDB" id="A0A9Q3PDV6"/>
<dbReference type="CDD" id="cd00024">
    <property type="entry name" value="CD_CSD"/>
    <property type="match status" value="1"/>
</dbReference>
<dbReference type="Proteomes" id="UP000765509">
    <property type="component" value="Unassembled WGS sequence"/>
</dbReference>
<proteinExistence type="predicted"/>
<comment type="caution">
    <text evidence="4">The sequence shown here is derived from an EMBL/GenBank/DDBJ whole genome shotgun (WGS) entry which is preliminary data.</text>
</comment>
<accession>A0A9Q3PDV6</accession>
<feature type="domain" description="Chromo" evidence="3">
    <location>
        <begin position="58"/>
        <end position="119"/>
    </location>
</feature>
<sequence>MANFQEHQDNKTHEGAFRKMVGTLSISEEDWKPYISPQVASTMELPPLPVIVEEQEEWEVAQILDSQLKRGTSWYLVEWKGFNEDPERRTWEPDSNLTNSQDLVKDFHTLYPDKPGPNASRV</sequence>
<dbReference type="GO" id="GO:0006338">
    <property type="term" value="P:chromatin remodeling"/>
    <property type="evidence" value="ECO:0007669"/>
    <property type="project" value="UniProtKB-ARBA"/>
</dbReference>
<dbReference type="InterPro" id="IPR023780">
    <property type="entry name" value="Chromo_domain"/>
</dbReference>
<comment type="subcellular location">
    <subcellularLocation>
        <location evidence="1">Nucleus</location>
    </subcellularLocation>
</comment>
<dbReference type="Gene3D" id="2.40.50.40">
    <property type="match status" value="1"/>
</dbReference>
<dbReference type="InterPro" id="IPR016197">
    <property type="entry name" value="Chromo-like_dom_sf"/>
</dbReference>
<dbReference type="OrthoDB" id="433924at2759"/>
<evidence type="ECO:0000259" key="3">
    <source>
        <dbReference type="PROSITE" id="PS50013"/>
    </source>
</evidence>
<evidence type="ECO:0000256" key="2">
    <source>
        <dbReference type="ARBA" id="ARBA00023242"/>
    </source>
</evidence>
<dbReference type="PROSITE" id="PS50013">
    <property type="entry name" value="CHROMO_2"/>
    <property type="match status" value="1"/>
</dbReference>
<reference evidence="4" key="1">
    <citation type="submission" date="2021-03" db="EMBL/GenBank/DDBJ databases">
        <title>Draft genome sequence of rust myrtle Austropuccinia psidii MF-1, a brazilian biotype.</title>
        <authorList>
            <person name="Quecine M.C."/>
            <person name="Pachon D.M.R."/>
            <person name="Bonatelli M.L."/>
            <person name="Correr F.H."/>
            <person name="Franceschini L.M."/>
            <person name="Leite T.F."/>
            <person name="Margarido G.R.A."/>
            <person name="Almeida C.A."/>
            <person name="Ferrarezi J.A."/>
            <person name="Labate C.A."/>
        </authorList>
    </citation>
    <scope>NUCLEOTIDE SEQUENCE</scope>
    <source>
        <strain evidence="4">MF-1</strain>
    </source>
</reference>
<gene>
    <name evidence="4" type="ORF">O181_097734</name>
</gene>
<keyword evidence="2" id="KW-0539">Nucleus</keyword>
<evidence type="ECO:0000313" key="5">
    <source>
        <dbReference type="Proteomes" id="UP000765509"/>
    </source>
</evidence>
<dbReference type="SMART" id="SM00298">
    <property type="entry name" value="CHROMO"/>
    <property type="match status" value="1"/>
</dbReference>
<organism evidence="4 5">
    <name type="scientific">Austropuccinia psidii MF-1</name>
    <dbReference type="NCBI Taxonomy" id="1389203"/>
    <lineage>
        <taxon>Eukaryota</taxon>
        <taxon>Fungi</taxon>
        <taxon>Dikarya</taxon>
        <taxon>Basidiomycota</taxon>
        <taxon>Pucciniomycotina</taxon>
        <taxon>Pucciniomycetes</taxon>
        <taxon>Pucciniales</taxon>
        <taxon>Sphaerophragmiaceae</taxon>
        <taxon>Austropuccinia</taxon>
    </lineage>
</organism>
<dbReference type="InterPro" id="IPR051219">
    <property type="entry name" value="Heterochromatin_chromo-domain"/>
</dbReference>
<dbReference type="PANTHER" id="PTHR22812">
    <property type="entry name" value="CHROMOBOX PROTEIN"/>
    <property type="match status" value="1"/>
</dbReference>